<name>A0AAP0S6I8_LIQFO</name>
<comment type="caution">
    <text evidence="3">The sequence shown here is derived from an EMBL/GenBank/DDBJ whole genome shotgun (WGS) entry which is preliminary data.</text>
</comment>
<evidence type="ECO:0000256" key="2">
    <source>
        <dbReference type="SAM" id="Phobius"/>
    </source>
</evidence>
<keyword evidence="2" id="KW-0812">Transmembrane</keyword>
<feature type="region of interest" description="Disordered" evidence="1">
    <location>
        <begin position="422"/>
        <end position="441"/>
    </location>
</feature>
<dbReference type="PANTHER" id="PTHR33868:SF18">
    <property type="entry name" value="TRANSMEMBRANE PROTEIN"/>
    <property type="match status" value="1"/>
</dbReference>
<feature type="region of interest" description="Disordered" evidence="1">
    <location>
        <begin position="16"/>
        <end position="67"/>
    </location>
</feature>
<dbReference type="PANTHER" id="PTHR33868">
    <property type="entry name" value="EXPRESSED PROTEIN"/>
    <property type="match status" value="1"/>
</dbReference>
<dbReference type="Proteomes" id="UP001415857">
    <property type="component" value="Unassembled WGS sequence"/>
</dbReference>
<dbReference type="AlphaFoldDB" id="A0AAP0S6I8"/>
<evidence type="ECO:0000313" key="3">
    <source>
        <dbReference type="EMBL" id="KAK9292053.1"/>
    </source>
</evidence>
<protein>
    <submittedName>
        <fullName evidence="3">Uncharacterized protein</fullName>
    </submittedName>
</protein>
<keyword evidence="4" id="KW-1185">Reference proteome</keyword>
<evidence type="ECO:0000256" key="1">
    <source>
        <dbReference type="SAM" id="MobiDB-lite"/>
    </source>
</evidence>
<organism evidence="3 4">
    <name type="scientific">Liquidambar formosana</name>
    <name type="common">Formosan gum</name>
    <dbReference type="NCBI Taxonomy" id="63359"/>
    <lineage>
        <taxon>Eukaryota</taxon>
        <taxon>Viridiplantae</taxon>
        <taxon>Streptophyta</taxon>
        <taxon>Embryophyta</taxon>
        <taxon>Tracheophyta</taxon>
        <taxon>Spermatophyta</taxon>
        <taxon>Magnoliopsida</taxon>
        <taxon>eudicotyledons</taxon>
        <taxon>Gunneridae</taxon>
        <taxon>Pentapetalae</taxon>
        <taxon>Saxifragales</taxon>
        <taxon>Altingiaceae</taxon>
        <taxon>Liquidambar</taxon>
    </lineage>
</organism>
<keyword evidence="2" id="KW-0472">Membrane</keyword>
<evidence type="ECO:0000313" key="4">
    <source>
        <dbReference type="Proteomes" id="UP001415857"/>
    </source>
</evidence>
<feature type="transmembrane region" description="Helical" evidence="2">
    <location>
        <begin position="449"/>
        <end position="472"/>
    </location>
</feature>
<proteinExistence type="predicted"/>
<dbReference type="EMBL" id="JBBPBK010000001">
    <property type="protein sequence ID" value="KAK9292053.1"/>
    <property type="molecule type" value="Genomic_DNA"/>
</dbReference>
<sequence length="476" mass="52882">MAAAEARAAWQRTANRCFVQEDARRAPKLPSCSSSSSSSKSESDGRPGDAENGSDHPTPGCMPHHLNPNQLLDTKWWLHLQPKIGHQKDFMYEHLNALEAEIEVMSADFVNQTDKLRENQHPIEAYDTQPDTKNNTGSFLDQPLNVSATCMKSDEDARMTGLKAALGNNPQKTPKIKDMGEFWYPDDHLMDLDPFGLVSKQPQKLSSDLDSHWLGSEKTGPWWRTADKDELASLVAQKSLEHIENCDLPRPQSKRFSGAPSNGILNLSLDQKAEMGFLSLANYIHGSPTSVGMDEKQCSWGDVGSSPLGSDRLFSVNNSNSITDKDQSETRYIPDNGPSKAQLLEALCHSQTRAREAEKAAQQAYTEKEHIIKLFFKQASQLFAYKQWLQLLQLENLCLQLKNKNQPISTLFPVVLPWLPHKSGQPKKGKHKAAKKKHSPPRYEISKSAVAFAVGLGLAGAGLLLGWTMGWLSPAF</sequence>
<keyword evidence="2" id="KW-1133">Transmembrane helix</keyword>
<accession>A0AAP0S6I8</accession>
<feature type="compositionally biased region" description="Low complexity" evidence="1">
    <location>
        <begin position="31"/>
        <end position="40"/>
    </location>
</feature>
<gene>
    <name evidence="3" type="ORF">L1049_020007</name>
</gene>
<reference evidence="3 4" key="1">
    <citation type="journal article" date="2024" name="Plant J.">
        <title>Genome sequences and population genomics reveal climatic adaptation and genomic divergence between two closely related sweetgum species.</title>
        <authorList>
            <person name="Xu W.Q."/>
            <person name="Ren C.Q."/>
            <person name="Zhang X.Y."/>
            <person name="Comes H.P."/>
            <person name="Liu X.H."/>
            <person name="Li Y.G."/>
            <person name="Kettle C.J."/>
            <person name="Jalonen R."/>
            <person name="Gaisberger H."/>
            <person name="Ma Y.Z."/>
            <person name="Qiu Y.X."/>
        </authorList>
    </citation>
    <scope>NUCLEOTIDE SEQUENCE [LARGE SCALE GENOMIC DNA]</scope>
    <source>
        <strain evidence="3">Hangzhou</strain>
    </source>
</reference>
<feature type="compositionally biased region" description="Basic residues" evidence="1">
    <location>
        <begin position="424"/>
        <end position="440"/>
    </location>
</feature>